<dbReference type="InterPro" id="IPR012990">
    <property type="entry name" value="Beta-sandwich_Sec23_24"/>
</dbReference>
<dbReference type="GO" id="GO:0008270">
    <property type="term" value="F:zinc ion binding"/>
    <property type="evidence" value="ECO:0007669"/>
    <property type="project" value="InterPro"/>
</dbReference>
<dbReference type="FunFam" id="3.40.50.410:FF:000020">
    <property type="entry name" value="protein transport protein Sec24D isoform X1"/>
    <property type="match status" value="1"/>
</dbReference>
<dbReference type="InterPro" id="IPR036175">
    <property type="entry name" value="Sec23/24_helical_dom_sf"/>
</dbReference>
<dbReference type="InterPro" id="IPR007123">
    <property type="entry name" value="Gelsolin-like_dom"/>
</dbReference>
<dbReference type="SUPFAM" id="SSF82754">
    <property type="entry name" value="C-terminal, gelsolin-like domain of Sec23/24"/>
    <property type="match status" value="1"/>
</dbReference>
<dbReference type="EMBL" id="CAKAEH010001295">
    <property type="protein sequence ID" value="CAG9534212.1"/>
    <property type="molecule type" value="Genomic_DNA"/>
</dbReference>
<dbReference type="Pfam" id="PF04811">
    <property type="entry name" value="Sec23_trunk"/>
    <property type="match status" value="1"/>
</dbReference>
<keyword evidence="6" id="KW-0968">Cytoplasmic vesicle</keyword>
<feature type="compositionally biased region" description="Polar residues" evidence="7">
    <location>
        <begin position="324"/>
        <end position="334"/>
    </location>
</feature>
<dbReference type="Pfam" id="PF08033">
    <property type="entry name" value="Sec23_BS"/>
    <property type="match status" value="1"/>
</dbReference>
<evidence type="ECO:0000256" key="5">
    <source>
        <dbReference type="ARBA" id="ARBA00022927"/>
    </source>
</evidence>
<evidence type="ECO:0000259" key="11">
    <source>
        <dbReference type="Pfam" id="PF04815"/>
    </source>
</evidence>
<dbReference type="PANTHER" id="PTHR13803">
    <property type="entry name" value="SEC24-RELATED PROTEIN"/>
    <property type="match status" value="1"/>
</dbReference>
<dbReference type="SUPFAM" id="SSF53300">
    <property type="entry name" value="vWA-like"/>
    <property type="match status" value="1"/>
</dbReference>
<sequence length="1175" mass="129389">MLYPMMGLQLCITSSYSRSVPSMQSHRRPGQCGACGALTIQFMWGWSRLHCIYGVVGRNPFHSGTSVMPRWHCLSSGNLGQEFFQMYRAAAPPVFMPAGQPVGDHSVKGAQVPYPGAVNAGQNYVTSGSAVYQNGQIPQTMTLQSGTVCGQIAGQQAFPSQFTSTVEMNNGRTPVMTMNGGTHLFPNPPNNFLNDIRQNSDILSNISPTDSQLISPKVPIPSIMTATLMPASVGVAPSTQTFSGNISTISSTGTFPHMLPSSHPLPQVTPSTEIMPPMPPIGIISSPNPSITQRYFGTSTHNTAPGIGGEAASKHPRFGGPTGLGSSPKSAANSGPQMPIPPQMPGAYNSPPSGSLGLPSVPGALPVNYGTSGTGMAGPSMHGEIIGSPAAGLYQQKPRLDPNLMPSVVQVIEEDRSTKSGTFPTGYPTAEHPPLTSTEFIAQDQGICSPKFMRSTLYVAPASSDMLKNSQIPFAVAVTPFARLLSNEMRPPIVDLGELGPIRCHRCKAYMCPFMEFQDGGRRFKCPFCFASTAVDDSYFAHLDHTGRRTDIQHRPEQYLGSYELVATKPYCKNGLKPKEPAFIFMLDVSYSAVQCGLVSVFCRNIRNLLNNLPKEVGQVKSSLRIGFATYDQTIHFYNLKSHIGQPEMLVVGDVNDVFVPLVDGFLVTLEEADVVLNSLLCEIEKIFGDTRITETMLGPVIQAGLDALKCADRAGKLFIFHTNLPLLDAPGKLKNRDDRKLLGTDKEKTVLQPHIDFYSKLGEECVKAGCAVDLFLFPNSFVDVASLSPVCSLTGGSIYKYQYFETQKDSERFLADLSHDISREIVFDVMIRVRTSTGLRPTGFFGSFFMDNSTDLEMGVIDCDKAVHVEIRHDDKLPEGSAHLQTAVLFTSCSGQRRLRIHNLALAVSSDYNQLYRVADLDCLTSFLFKQAEYLLRDKSPKEMREAVNARCAQMLATYREKCSEQAPLGQLILPECLKLLPLFANCIIKNDALSGGNDMTVDDRAYLMHLTPSLKTEDALTLLYPTVFPISDLIFEQWAAEITLPVCIRASYDNLSPEKAYIIFNGIMMFLWIGLKVPQDWVQDVFNSNSVTHLNVENHIVPERDNARSRAVRYVIDRVNMNSLRHMKLFIIRQQDALEAWMKKFLVEDRTLNMLSYVDYLCNIHREIRSLLN</sequence>
<dbReference type="InterPro" id="IPR050550">
    <property type="entry name" value="SEC23_SEC24_subfamily"/>
</dbReference>
<keyword evidence="5" id="KW-0653">Protein transport</keyword>
<dbReference type="InterPro" id="IPR029006">
    <property type="entry name" value="ADF-H/Gelsolin-like_dom_sf"/>
</dbReference>
<dbReference type="PANTHER" id="PTHR13803:SF4">
    <property type="entry name" value="SECRETORY 24CD, ISOFORM C"/>
    <property type="match status" value="1"/>
</dbReference>
<accession>A0A8J2LT00</accession>
<dbReference type="Gene3D" id="2.30.30.380">
    <property type="entry name" value="Zn-finger domain of Sec23/24"/>
    <property type="match status" value="1"/>
</dbReference>
<dbReference type="GO" id="GO:0000149">
    <property type="term" value="F:SNARE binding"/>
    <property type="evidence" value="ECO:0007669"/>
    <property type="project" value="TreeGrafter"/>
</dbReference>
<feature type="domain" description="Zinc finger Sec23/Sec24-type" evidence="9">
    <location>
        <begin position="501"/>
        <end position="539"/>
    </location>
</feature>
<evidence type="ECO:0000256" key="2">
    <source>
        <dbReference type="ARBA" id="ARBA00004397"/>
    </source>
</evidence>
<dbReference type="InterPro" id="IPR006895">
    <property type="entry name" value="Znf_Sec23_Sec24"/>
</dbReference>
<keyword evidence="14" id="KW-1185">Reference proteome</keyword>
<dbReference type="InterPro" id="IPR041742">
    <property type="entry name" value="Sec24-like_trunk_dom"/>
</dbReference>
<dbReference type="Gene3D" id="1.20.120.730">
    <property type="entry name" value="Sec23/Sec24 helical domain"/>
    <property type="match status" value="1"/>
</dbReference>
<feature type="domain" description="Gelsolin-like" evidence="8">
    <location>
        <begin position="1045"/>
        <end position="1104"/>
    </location>
</feature>
<organism evidence="13 14">
    <name type="scientific">Cercopithifilaria johnstoni</name>
    <dbReference type="NCBI Taxonomy" id="2874296"/>
    <lineage>
        <taxon>Eukaryota</taxon>
        <taxon>Metazoa</taxon>
        <taxon>Ecdysozoa</taxon>
        <taxon>Nematoda</taxon>
        <taxon>Chromadorea</taxon>
        <taxon>Rhabditida</taxon>
        <taxon>Spirurina</taxon>
        <taxon>Spiruromorpha</taxon>
        <taxon>Filarioidea</taxon>
        <taxon>Onchocercidae</taxon>
        <taxon>Cercopithifilaria</taxon>
    </lineage>
</organism>
<evidence type="ECO:0000256" key="7">
    <source>
        <dbReference type="SAM" id="MobiDB-lite"/>
    </source>
</evidence>
<evidence type="ECO:0000259" key="9">
    <source>
        <dbReference type="Pfam" id="PF04810"/>
    </source>
</evidence>
<dbReference type="GO" id="GO:0030127">
    <property type="term" value="C:COPII vesicle coat"/>
    <property type="evidence" value="ECO:0007669"/>
    <property type="project" value="InterPro"/>
</dbReference>
<dbReference type="CDD" id="cd01479">
    <property type="entry name" value="Sec24-like"/>
    <property type="match status" value="1"/>
</dbReference>
<dbReference type="InterPro" id="IPR006900">
    <property type="entry name" value="Sec23/24_helical_dom"/>
</dbReference>
<comment type="similarity">
    <text evidence="3">Belongs to the SEC23/SEC24 family. SEC24 subfamily.</text>
</comment>
<dbReference type="InterPro" id="IPR036180">
    <property type="entry name" value="Gelsolin-like_dom_sf"/>
</dbReference>
<dbReference type="GO" id="GO:0090110">
    <property type="term" value="P:COPII-coated vesicle cargo loading"/>
    <property type="evidence" value="ECO:0007669"/>
    <property type="project" value="TreeGrafter"/>
</dbReference>
<gene>
    <name evidence="13" type="ORF">CJOHNSTONI_LOCUS4367</name>
</gene>
<feature type="domain" description="Sec23/Sec24 helical" evidence="11">
    <location>
        <begin position="921"/>
        <end position="1022"/>
    </location>
</feature>
<evidence type="ECO:0000259" key="12">
    <source>
        <dbReference type="Pfam" id="PF08033"/>
    </source>
</evidence>
<protein>
    <recommendedName>
        <fullName evidence="15">Protein transport protein Sec24C</fullName>
    </recommendedName>
</protein>
<dbReference type="Pfam" id="PF00626">
    <property type="entry name" value="Gelsolin"/>
    <property type="match status" value="1"/>
</dbReference>
<evidence type="ECO:0000256" key="4">
    <source>
        <dbReference type="ARBA" id="ARBA00022448"/>
    </source>
</evidence>
<dbReference type="SUPFAM" id="SSF81811">
    <property type="entry name" value="Helical domain of Sec23/24"/>
    <property type="match status" value="1"/>
</dbReference>
<dbReference type="Gene3D" id="3.40.50.410">
    <property type="entry name" value="von Willebrand factor, type A domain"/>
    <property type="match status" value="1"/>
</dbReference>
<evidence type="ECO:0000256" key="6">
    <source>
        <dbReference type="ARBA" id="ARBA00023329"/>
    </source>
</evidence>
<evidence type="ECO:0000256" key="3">
    <source>
        <dbReference type="ARBA" id="ARBA00008334"/>
    </source>
</evidence>
<comment type="subcellular location">
    <subcellularLocation>
        <location evidence="1">Cytoplasmic vesicle</location>
        <location evidence="1">COPII-coated vesicle membrane</location>
        <topology evidence="1">Peripheral membrane protein</topology>
        <orientation evidence="1">Cytoplasmic side</orientation>
    </subcellularLocation>
    <subcellularLocation>
        <location evidence="2">Endoplasmic reticulum membrane</location>
        <topology evidence="2">Peripheral membrane protein</topology>
        <orientation evidence="2">Cytoplasmic side</orientation>
    </subcellularLocation>
</comment>
<evidence type="ECO:0000313" key="13">
    <source>
        <dbReference type="EMBL" id="CAG9534212.1"/>
    </source>
</evidence>
<evidence type="ECO:0008006" key="15">
    <source>
        <dbReference type="Google" id="ProtNLM"/>
    </source>
</evidence>
<dbReference type="OrthoDB" id="49016at2759"/>
<dbReference type="Gene3D" id="2.60.40.1670">
    <property type="entry name" value="beta-sandwich domain of Sec23/24"/>
    <property type="match status" value="1"/>
</dbReference>
<dbReference type="Pfam" id="PF04810">
    <property type="entry name" value="zf-Sec23_Sec24"/>
    <property type="match status" value="1"/>
</dbReference>
<feature type="region of interest" description="Disordered" evidence="7">
    <location>
        <begin position="300"/>
        <end position="355"/>
    </location>
</feature>
<comment type="caution">
    <text evidence="13">The sequence shown here is derived from an EMBL/GenBank/DDBJ whole genome shotgun (WGS) entry which is preliminary data.</text>
</comment>
<dbReference type="InterPro" id="IPR036465">
    <property type="entry name" value="vWFA_dom_sf"/>
</dbReference>
<dbReference type="GO" id="GO:0070971">
    <property type="term" value="C:endoplasmic reticulum exit site"/>
    <property type="evidence" value="ECO:0007669"/>
    <property type="project" value="TreeGrafter"/>
</dbReference>
<evidence type="ECO:0000256" key="1">
    <source>
        <dbReference type="ARBA" id="ARBA00004299"/>
    </source>
</evidence>
<evidence type="ECO:0000259" key="8">
    <source>
        <dbReference type="Pfam" id="PF00626"/>
    </source>
</evidence>
<dbReference type="Gene3D" id="3.40.20.10">
    <property type="entry name" value="Severin"/>
    <property type="match status" value="1"/>
</dbReference>
<name>A0A8J2LT00_9BILA</name>
<dbReference type="GO" id="GO:0006886">
    <property type="term" value="P:intracellular protein transport"/>
    <property type="evidence" value="ECO:0007669"/>
    <property type="project" value="InterPro"/>
</dbReference>
<proteinExistence type="inferred from homology"/>
<dbReference type="InterPro" id="IPR006896">
    <property type="entry name" value="Sec23/24_trunk_dom"/>
</dbReference>
<dbReference type="AlphaFoldDB" id="A0A8J2LT00"/>
<dbReference type="GO" id="GO:0005789">
    <property type="term" value="C:endoplasmic reticulum membrane"/>
    <property type="evidence" value="ECO:0007669"/>
    <property type="project" value="UniProtKB-SubCell"/>
</dbReference>
<evidence type="ECO:0000313" key="14">
    <source>
        <dbReference type="Proteomes" id="UP000746747"/>
    </source>
</evidence>
<dbReference type="Pfam" id="PF04815">
    <property type="entry name" value="Sec23_helical"/>
    <property type="match status" value="1"/>
</dbReference>
<evidence type="ECO:0000259" key="10">
    <source>
        <dbReference type="Pfam" id="PF04811"/>
    </source>
</evidence>
<keyword evidence="4" id="KW-0813">Transport</keyword>
<dbReference type="Proteomes" id="UP000746747">
    <property type="component" value="Unassembled WGS sequence"/>
</dbReference>
<dbReference type="InterPro" id="IPR036174">
    <property type="entry name" value="Znf_Sec23_Sec24_sf"/>
</dbReference>
<feature type="domain" description="Sec23/Sec24 trunk" evidence="10">
    <location>
        <begin position="578"/>
        <end position="821"/>
    </location>
</feature>
<dbReference type="SUPFAM" id="SSF82919">
    <property type="entry name" value="Zn-finger domain of Sec23/24"/>
    <property type="match status" value="1"/>
</dbReference>
<feature type="domain" description="Sec23/Sec24 beta-sandwich" evidence="12">
    <location>
        <begin position="828"/>
        <end position="910"/>
    </location>
</feature>
<reference evidence="13" key="1">
    <citation type="submission" date="2021-09" db="EMBL/GenBank/DDBJ databases">
        <authorList>
            <consortium name="Pathogen Informatics"/>
        </authorList>
    </citation>
    <scope>NUCLEOTIDE SEQUENCE</scope>
</reference>
<dbReference type="SUPFAM" id="SSF81995">
    <property type="entry name" value="beta-sandwich domain of Sec23/24"/>
    <property type="match status" value="1"/>
</dbReference>